<feature type="compositionally biased region" description="Basic and acidic residues" evidence="1">
    <location>
        <begin position="41"/>
        <end position="53"/>
    </location>
</feature>
<protein>
    <submittedName>
        <fullName evidence="2">Uncharacterized protein</fullName>
    </submittedName>
</protein>
<dbReference type="AlphaFoldDB" id="A0AAV9SPG7"/>
<comment type="caution">
    <text evidence="2">The sequence shown here is derived from an EMBL/GenBank/DDBJ whole genome shotgun (WGS) entry which is preliminary data.</text>
</comment>
<evidence type="ECO:0000313" key="2">
    <source>
        <dbReference type="EMBL" id="KAK5623181.1"/>
    </source>
</evidence>
<accession>A0AAV9SPG7</accession>
<dbReference type="Proteomes" id="UP001311232">
    <property type="component" value="Unassembled WGS sequence"/>
</dbReference>
<feature type="region of interest" description="Disordered" evidence="1">
    <location>
        <begin position="41"/>
        <end position="97"/>
    </location>
</feature>
<reference evidence="2 3" key="1">
    <citation type="submission" date="2021-06" db="EMBL/GenBank/DDBJ databases">
        <authorList>
            <person name="Palmer J.M."/>
        </authorList>
    </citation>
    <scope>NUCLEOTIDE SEQUENCE [LARGE SCALE GENOMIC DNA]</scope>
    <source>
        <strain evidence="2 3">MEX-2019</strain>
        <tissue evidence="2">Muscle</tissue>
    </source>
</reference>
<gene>
    <name evidence="2" type="ORF">CRENBAI_018200</name>
</gene>
<keyword evidence="3" id="KW-1185">Reference proteome</keyword>
<sequence>MPCTVSKRRALISTMRSREFESYLAVNFALLLEKDVRLSGERKNVSYDRDGRWTGRKPRGSPLLDDLANQQEGEESDSQAAQNEQRLGAGHRHQRRRFQRHHLCKILYCQLKKSEPTSVSPPRN</sequence>
<name>A0AAV9SPG7_9TELE</name>
<organism evidence="2 3">
    <name type="scientific">Crenichthys baileyi</name>
    <name type="common">White River springfish</name>
    <dbReference type="NCBI Taxonomy" id="28760"/>
    <lineage>
        <taxon>Eukaryota</taxon>
        <taxon>Metazoa</taxon>
        <taxon>Chordata</taxon>
        <taxon>Craniata</taxon>
        <taxon>Vertebrata</taxon>
        <taxon>Euteleostomi</taxon>
        <taxon>Actinopterygii</taxon>
        <taxon>Neopterygii</taxon>
        <taxon>Teleostei</taxon>
        <taxon>Neoteleostei</taxon>
        <taxon>Acanthomorphata</taxon>
        <taxon>Ovalentaria</taxon>
        <taxon>Atherinomorphae</taxon>
        <taxon>Cyprinodontiformes</taxon>
        <taxon>Goodeidae</taxon>
        <taxon>Crenichthys</taxon>
    </lineage>
</organism>
<dbReference type="EMBL" id="JAHHUM010000044">
    <property type="protein sequence ID" value="KAK5623181.1"/>
    <property type="molecule type" value="Genomic_DNA"/>
</dbReference>
<proteinExistence type="predicted"/>
<evidence type="ECO:0000256" key="1">
    <source>
        <dbReference type="SAM" id="MobiDB-lite"/>
    </source>
</evidence>
<evidence type="ECO:0000313" key="3">
    <source>
        <dbReference type="Proteomes" id="UP001311232"/>
    </source>
</evidence>